<dbReference type="AlphaFoldDB" id="A0A133VPJ4"/>
<dbReference type="Proteomes" id="UP000070256">
    <property type="component" value="Unassembled WGS sequence"/>
</dbReference>
<sequence>MVRKKALRVIFPYALWKAQSGFEETGSGKMNLREIAKACASILCLDESRDKITERQVRGLCEEYERGGWIKQLTRFRFRTVYELDPEVAQILSKPTVAVEKAYEELKEEGVDIK</sequence>
<gene>
    <name evidence="1" type="ORF">AKJ58_00175</name>
</gene>
<evidence type="ECO:0000313" key="1">
    <source>
        <dbReference type="EMBL" id="KXB08358.1"/>
    </source>
</evidence>
<organism evidence="1 2">
    <name type="scientific">candidate division MSBL1 archaeon SCGC-AAA385D11</name>
    <dbReference type="NCBI Taxonomy" id="1698286"/>
    <lineage>
        <taxon>Archaea</taxon>
        <taxon>Methanobacteriati</taxon>
        <taxon>Methanobacteriota</taxon>
        <taxon>candidate division MSBL1</taxon>
    </lineage>
</organism>
<protein>
    <submittedName>
        <fullName evidence="1">Uncharacterized protein</fullName>
    </submittedName>
</protein>
<reference evidence="1 2" key="1">
    <citation type="journal article" date="2016" name="Sci. Rep.">
        <title>Metabolic traits of an uncultured archaeal lineage -MSBL1- from brine pools of the Red Sea.</title>
        <authorList>
            <person name="Mwirichia R."/>
            <person name="Alam I."/>
            <person name="Rashid M."/>
            <person name="Vinu M."/>
            <person name="Ba-Alawi W."/>
            <person name="Anthony Kamau A."/>
            <person name="Kamanda Ngugi D."/>
            <person name="Goker M."/>
            <person name="Klenk H.P."/>
            <person name="Bajic V."/>
            <person name="Stingl U."/>
        </authorList>
    </citation>
    <scope>NUCLEOTIDE SEQUENCE [LARGE SCALE GENOMIC DNA]</scope>
    <source>
        <strain evidence="1">SCGC-AAA385D11</strain>
    </source>
</reference>
<name>A0A133VPJ4_9EURY</name>
<proteinExistence type="predicted"/>
<accession>A0A133VPJ4</accession>
<evidence type="ECO:0000313" key="2">
    <source>
        <dbReference type="Proteomes" id="UP000070256"/>
    </source>
</evidence>
<dbReference type="EMBL" id="LHYK01000002">
    <property type="protein sequence ID" value="KXB08358.1"/>
    <property type="molecule type" value="Genomic_DNA"/>
</dbReference>
<comment type="caution">
    <text evidence="1">The sequence shown here is derived from an EMBL/GenBank/DDBJ whole genome shotgun (WGS) entry which is preliminary data.</text>
</comment>
<keyword evidence="2" id="KW-1185">Reference proteome</keyword>